<name>A0A0A8Z387_ARUDO</name>
<proteinExistence type="predicted"/>
<accession>A0A0A8Z387</accession>
<dbReference type="AlphaFoldDB" id="A0A0A8Z387"/>
<protein>
    <submittedName>
        <fullName evidence="2">Uncharacterized protein</fullName>
    </submittedName>
</protein>
<feature type="compositionally biased region" description="Low complexity" evidence="1">
    <location>
        <begin position="41"/>
        <end position="52"/>
    </location>
</feature>
<reference evidence="2" key="1">
    <citation type="submission" date="2014-09" db="EMBL/GenBank/DDBJ databases">
        <authorList>
            <person name="Magalhaes I.L.F."/>
            <person name="Oliveira U."/>
            <person name="Santos F.R."/>
            <person name="Vidigal T.H.D.A."/>
            <person name="Brescovit A.D."/>
            <person name="Santos A.J."/>
        </authorList>
    </citation>
    <scope>NUCLEOTIDE SEQUENCE</scope>
    <source>
        <tissue evidence="2">Shoot tissue taken approximately 20 cm above the soil surface</tissue>
    </source>
</reference>
<dbReference type="EMBL" id="GBRH01264629">
    <property type="protein sequence ID" value="JAD33266.1"/>
    <property type="molecule type" value="Transcribed_RNA"/>
</dbReference>
<sequence>MPHATLHVFALHSKRLAHRVSATIWSFLLPCDLAIGNPIFRSPSPTYSSSRRLASPSEVPGRRAPSHRADPSRVPRRGVPRRSGCAARASALAPPPHLLHRQLRPVPHGLRACSTEVFEKTQPDGRTH</sequence>
<organism evidence="2">
    <name type="scientific">Arundo donax</name>
    <name type="common">Giant reed</name>
    <name type="synonym">Donax arundinaceus</name>
    <dbReference type="NCBI Taxonomy" id="35708"/>
    <lineage>
        <taxon>Eukaryota</taxon>
        <taxon>Viridiplantae</taxon>
        <taxon>Streptophyta</taxon>
        <taxon>Embryophyta</taxon>
        <taxon>Tracheophyta</taxon>
        <taxon>Spermatophyta</taxon>
        <taxon>Magnoliopsida</taxon>
        <taxon>Liliopsida</taxon>
        <taxon>Poales</taxon>
        <taxon>Poaceae</taxon>
        <taxon>PACMAD clade</taxon>
        <taxon>Arundinoideae</taxon>
        <taxon>Arundineae</taxon>
        <taxon>Arundo</taxon>
    </lineage>
</organism>
<reference evidence="2" key="2">
    <citation type="journal article" date="2015" name="Data Brief">
        <title>Shoot transcriptome of the giant reed, Arundo donax.</title>
        <authorList>
            <person name="Barrero R.A."/>
            <person name="Guerrero F.D."/>
            <person name="Moolhuijzen P."/>
            <person name="Goolsby J.A."/>
            <person name="Tidwell J."/>
            <person name="Bellgard S.E."/>
            <person name="Bellgard M.I."/>
        </authorList>
    </citation>
    <scope>NUCLEOTIDE SEQUENCE</scope>
    <source>
        <tissue evidence="2">Shoot tissue taken approximately 20 cm above the soil surface</tissue>
    </source>
</reference>
<evidence type="ECO:0000256" key="1">
    <source>
        <dbReference type="SAM" id="MobiDB-lite"/>
    </source>
</evidence>
<feature type="region of interest" description="Disordered" evidence="1">
    <location>
        <begin position="41"/>
        <end position="106"/>
    </location>
</feature>
<evidence type="ECO:0000313" key="2">
    <source>
        <dbReference type="EMBL" id="JAD33266.1"/>
    </source>
</evidence>
<feature type="compositionally biased region" description="Low complexity" evidence="1">
    <location>
        <begin position="81"/>
        <end position="92"/>
    </location>
</feature>